<evidence type="ECO:0000313" key="1">
    <source>
        <dbReference type="EMBL" id="ACI60738.1"/>
    </source>
</evidence>
<gene>
    <name evidence="1" type="ordered locus">Spy49_0405c</name>
</gene>
<sequence>MSGLFYHKSYFFKSEQVYDLLNEIRMRYPHAHIILIGNHINYEEIFKNHYRVFGVIDTTSHKSLKSIRDQIQLYLDELYNSNNG</sequence>
<dbReference type="AlphaFoldDB" id="A0A0H3BX52"/>
<accession>A0A0H3BX52</accession>
<evidence type="ECO:0000313" key="2">
    <source>
        <dbReference type="Proteomes" id="UP000001039"/>
    </source>
</evidence>
<dbReference type="Proteomes" id="UP000001039">
    <property type="component" value="Chromosome"/>
</dbReference>
<dbReference type="HOGENOM" id="CLU_199848_0_0_9"/>
<reference evidence="1 2" key="1">
    <citation type="journal article" date="2008" name="J. Bacteriol.">
        <title>Genome sequence of a nephritogenic and highly transformable M49 strain of Streptococcus pyogenes.</title>
        <authorList>
            <person name="McShan W.M."/>
            <person name="Ferretti J.J."/>
            <person name="Karasawa T."/>
            <person name="Suvorov A.N."/>
            <person name="Lin S."/>
            <person name="Qin B."/>
            <person name="Jia H."/>
            <person name="Kenton S."/>
            <person name="Najar F."/>
            <person name="Wu H."/>
            <person name="Scott J."/>
            <person name="Roe B.A."/>
            <person name="Savic D.J."/>
        </authorList>
    </citation>
    <scope>NUCLEOTIDE SEQUENCE [LARGE SCALE GENOMIC DNA]</scope>
    <source>
        <strain evidence="1 2">NZ131</strain>
    </source>
</reference>
<dbReference type="KEGG" id="soz:Spy49_0405c"/>
<protein>
    <submittedName>
        <fullName evidence="1">Uncharacterized protein</fullName>
    </submittedName>
</protein>
<name>A0A0H3BX52_STRPZ</name>
<dbReference type="EMBL" id="CP000829">
    <property type="protein sequence ID" value="ACI60738.1"/>
    <property type="molecule type" value="Genomic_DNA"/>
</dbReference>
<proteinExistence type="predicted"/>
<organism evidence="1 2">
    <name type="scientific">Streptococcus pyogenes serotype M49 (strain NZ131)</name>
    <dbReference type="NCBI Taxonomy" id="471876"/>
    <lineage>
        <taxon>Bacteria</taxon>
        <taxon>Bacillati</taxon>
        <taxon>Bacillota</taxon>
        <taxon>Bacilli</taxon>
        <taxon>Lactobacillales</taxon>
        <taxon>Streptococcaceae</taxon>
        <taxon>Streptococcus</taxon>
    </lineage>
</organism>